<organism evidence="1">
    <name type="scientific">viral metagenome</name>
    <dbReference type="NCBI Taxonomy" id="1070528"/>
    <lineage>
        <taxon>unclassified sequences</taxon>
        <taxon>metagenomes</taxon>
        <taxon>organismal metagenomes</taxon>
    </lineage>
</organism>
<reference evidence="1" key="1">
    <citation type="submission" date="2020-03" db="EMBL/GenBank/DDBJ databases">
        <title>The deep terrestrial virosphere.</title>
        <authorList>
            <person name="Holmfeldt K."/>
            <person name="Nilsson E."/>
            <person name="Simone D."/>
            <person name="Lopez-Fernandez M."/>
            <person name="Wu X."/>
            <person name="de Brujin I."/>
            <person name="Lundin D."/>
            <person name="Andersson A."/>
            <person name="Bertilsson S."/>
            <person name="Dopson M."/>
        </authorList>
    </citation>
    <scope>NUCLEOTIDE SEQUENCE</scope>
    <source>
        <strain evidence="2">MM415B03088</strain>
        <strain evidence="1">TM448A08763</strain>
    </source>
</reference>
<dbReference type="EMBL" id="MT144585">
    <property type="protein sequence ID" value="QJA55285.1"/>
    <property type="molecule type" value="Genomic_DNA"/>
</dbReference>
<evidence type="ECO:0000313" key="2">
    <source>
        <dbReference type="EMBL" id="QJA86954.1"/>
    </source>
</evidence>
<accession>A0A6H2A6X0</accession>
<evidence type="ECO:0000313" key="1">
    <source>
        <dbReference type="EMBL" id="QJA55285.1"/>
    </source>
</evidence>
<dbReference type="EMBL" id="MT142671">
    <property type="protein sequence ID" value="QJA86954.1"/>
    <property type="molecule type" value="Genomic_DNA"/>
</dbReference>
<protein>
    <submittedName>
        <fullName evidence="1">Uncharacterized protein</fullName>
    </submittedName>
</protein>
<proteinExistence type="predicted"/>
<dbReference type="AlphaFoldDB" id="A0A6H2A6X0"/>
<name>A0A6H2A6X0_9ZZZZ</name>
<gene>
    <name evidence="2" type="ORF">MM415B03088_0010</name>
    <name evidence="1" type="ORF">TM448A08763_0002</name>
</gene>
<sequence length="288" mass="32895">MPRQTNLQDVSELIKYILFSDYLQLDESRKECPLSAIIIASVESGKTSVIEQFIPSHGILCVTDITAYGLQKYYLKELQWERQPDDSWRQPHIRRIVIPDLINPINRKEETASSLIAFLNAYISWEGVRDIATYAMRICIPQDKPIRGSVLTTMATQDFINSRRKFKAIGFLSRLLPICYSYNQETIQEILTDIAYYRDGWEKMQVVFPTGLTEVSADPDLNLQLTEAAQHLGTNVGGGGLRALHQLMILCRSRALAEGRTIVDQSDIDRVNYLCKEYIRLPSEVDES</sequence>